<evidence type="ECO:0000313" key="4">
    <source>
        <dbReference type="Proteomes" id="UP000218231"/>
    </source>
</evidence>
<dbReference type="GO" id="GO:0042811">
    <property type="term" value="P:pheromone biosynthetic process"/>
    <property type="evidence" value="ECO:0007669"/>
    <property type="project" value="UniProtKB-ARBA"/>
</dbReference>
<dbReference type="Pfam" id="PF00348">
    <property type="entry name" value="polyprenyl_synt"/>
    <property type="match status" value="1"/>
</dbReference>
<evidence type="ECO:0000313" key="3">
    <source>
        <dbReference type="EMBL" id="PAV58255.1"/>
    </source>
</evidence>
<dbReference type="AlphaFoldDB" id="A0A2A2J9F6"/>
<reference evidence="3 4" key="1">
    <citation type="journal article" date="2017" name="Curr. Biol.">
        <title>Genome architecture and evolution of a unichromosomal asexual nematode.</title>
        <authorList>
            <person name="Fradin H."/>
            <person name="Zegar C."/>
            <person name="Gutwein M."/>
            <person name="Lucas J."/>
            <person name="Kovtun M."/>
            <person name="Corcoran D."/>
            <person name="Baugh L.R."/>
            <person name="Kiontke K."/>
            <person name="Gunsalus K."/>
            <person name="Fitch D.H."/>
            <person name="Piano F."/>
        </authorList>
    </citation>
    <scope>NUCLEOTIDE SEQUENCE [LARGE SCALE GENOMIC DNA]</scope>
    <source>
        <strain evidence="3">PF1309</strain>
    </source>
</reference>
<name>A0A2A2J9F6_9BILA</name>
<dbReference type="GO" id="GO:0004659">
    <property type="term" value="F:prenyltransferase activity"/>
    <property type="evidence" value="ECO:0007669"/>
    <property type="project" value="InterPro"/>
</dbReference>
<accession>A0A2A2J9F6</accession>
<dbReference type="GO" id="GO:0008299">
    <property type="term" value="P:isoprenoid biosynthetic process"/>
    <property type="evidence" value="ECO:0007669"/>
    <property type="project" value="InterPro"/>
</dbReference>
<dbReference type="PANTHER" id="PTHR12001">
    <property type="entry name" value="GERANYLGERANYL PYROPHOSPHATE SYNTHASE"/>
    <property type="match status" value="1"/>
</dbReference>
<evidence type="ECO:0000256" key="1">
    <source>
        <dbReference type="ARBA" id="ARBA00022723"/>
    </source>
</evidence>
<evidence type="ECO:0000256" key="2">
    <source>
        <dbReference type="ARBA" id="ARBA00022842"/>
    </source>
</evidence>
<organism evidence="3 4">
    <name type="scientific">Diploscapter pachys</name>
    <dbReference type="NCBI Taxonomy" id="2018661"/>
    <lineage>
        <taxon>Eukaryota</taxon>
        <taxon>Metazoa</taxon>
        <taxon>Ecdysozoa</taxon>
        <taxon>Nematoda</taxon>
        <taxon>Chromadorea</taxon>
        <taxon>Rhabditida</taxon>
        <taxon>Rhabditina</taxon>
        <taxon>Rhabditomorpha</taxon>
        <taxon>Rhabditoidea</taxon>
        <taxon>Rhabditidae</taxon>
        <taxon>Diploscapter</taxon>
    </lineage>
</organism>
<dbReference type="InterPro" id="IPR000092">
    <property type="entry name" value="Polyprenyl_synt"/>
</dbReference>
<sequence length="154" mass="17515">MNLNSEVRTGEYISEDDSEDEKHLLAPFDHIKSCTGIEAKLTALKAVNKWLLIDEQMLNIAEMLGYATLMIDDIEDNSILRKGSPVAHSIFGIARTLNTCNYLYFVVMKKVSELGHPEAIKLFLGTFIILMERQLKMNTKIVIFQLYESQISKS</sequence>
<evidence type="ECO:0008006" key="5">
    <source>
        <dbReference type="Google" id="ProtNLM"/>
    </source>
</evidence>
<dbReference type="STRING" id="2018661.A0A2A2J9F6"/>
<dbReference type="InterPro" id="IPR008949">
    <property type="entry name" value="Isoprenoid_synthase_dom_sf"/>
</dbReference>
<protein>
    <recommendedName>
        <fullName evidence="5">Polyprenyl synthetase</fullName>
    </recommendedName>
</protein>
<dbReference type="OrthoDB" id="6921389at2759"/>
<dbReference type="Gene3D" id="1.10.600.10">
    <property type="entry name" value="Farnesyl Diphosphate Synthase"/>
    <property type="match status" value="1"/>
</dbReference>
<proteinExistence type="predicted"/>
<keyword evidence="2" id="KW-0460">Magnesium</keyword>
<gene>
    <name evidence="3" type="ORF">WR25_02189</name>
</gene>
<dbReference type="PANTHER" id="PTHR12001:SF44">
    <property type="entry name" value="GERANYLGERANYL PYROPHOSPHATE SYNTHASE"/>
    <property type="match status" value="1"/>
</dbReference>
<dbReference type="Proteomes" id="UP000218231">
    <property type="component" value="Unassembled WGS sequence"/>
</dbReference>
<dbReference type="SUPFAM" id="SSF48576">
    <property type="entry name" value="Terpenoid synthases"/>
    <property type="match status" value="1"/>
</dbReference>
<dbReference type="GO" id="GO:0046872">
    <property type="term" value="F:metal ion binding"/>
    <property type="evidence" value="ECO:0007669"/>
    <property type="project" value="UniProtKB-KW"/>
</dbReference>
<keyword evidence="4" id="KW-1185">Reference proteome</keyword>
<dbReference type="EMBL" id="LIAE01010589">
    <property type="protein sequence ID" value="PAV58255.1"/>
    <property type="molecule type" value="Genomic_DNA"/>
</dbReference>
<comment type="caution">
    <text evidence="3">The sequence shown here is derived from an EMBL/GenBank/DDBJ whole genome shotgun (WGS) entry which is preliminary data.</text>
</comment>
<keyword evidence="1" id="KW-0479">Metal-binding</keyword>